<evidence type="ECO:0000313" key="2">
    <source>
        <dbReference type="EMBL" id="NMO22957.1"/>
    </source>
</evidence>
<proteinExistence type="predicted"/>
<dbReference type="RefSeq" id="WP_169352072.1">
    <property type="nucleotide sequence ID" value="NZ_JABBJJ010000501.1"/>
</dbReference>
<name>A0A848LXV8_9BACT</name>
<keyword evidence="1" id="KW-0812">Transmembrane</keyword>
<keyword evidence="1" id="KW-0472">Membrane</keyword>
<reference evidence="2 3" key="1">
    <citation type="submission" date="2020-04" db="EMBL/GenBank/DDBJ databases">
        <title>Draft genome of Pyxidicoccus fallax type strain.</title>
        <authorList>
            <person name="Whitworth D.E."/>
        </authorList>
    </citation>
    <scope>NUCLEOTIDE SEQUENCE [LARGE SCALE GENOMIC DNA]</scope>
    <source>
        <strain evidence="2 3">DSM 14698</strain>
    </source>
</reference>
<organism evidence="2 3">
    <name type="scientific">Pyxidicoccus fallax</name>
    <dbReference type="NCBI Taxonomy" id="394095"/>
    <lineage>
        <taxon>Bacteria</taxon>
        <taxon>Pseudomonadati</taxon>
        <taxon>Myxococcota</taxon>
        <taxon>Myxococcia</taxon>
        <taxon>Myxococcales</taxon>
        <taxon>Cystobacterineae</taxon>
        <taxon>Myxococcaceae</taxon>
        <taxon>Pyxidicoccus</taxon>
    </lineage>
</organism>
<evidence type="ECO:0000313" key="3">
    <source>
        <dbReference type="Proteomes" id="UP000518300"/>
    </source>
</evidence>
<gene>
    <name evidence="2" type="ORF">HG543_50085</name>
</gene>
<feature type="transmembrane region" description="Helical" evidence="1">
    <location>
        <begin position="71"/>
        <end position="93"/>
    </location>
</feature>
<dbReference type="EMBL" id="JABBJJ010000501">
    <property type="protein sequence ID" value="NMO22957.1"/>
    <property type="molecule type" value="Genomic_DNA"/>
</dbReference>
<keyword evidence="1" id="KW-1133">Transmembrane helix</keyword>
<sequence length="99" mass="10564">MSLQLLAQLGFYLLLVGPVVAAILAFKATPPVSTVARHYLLLSWLAYGAATAWCLWACFFARESGGIGNGVFLIIAIPLGVIAGILFSVWRAARPPAYV</sequence>
<protein>
    <submittedName>
        <fullName evidence="2">Uncharacterized protein</fullName>
    </submittedName>
</protein>
<evidence type="ECO:0000256" key="1">
    <source>
        <dbReference type="SAM" id="Phobius"/>
    </source>
</evidence>
<dbReference type="Proteomes" id="UP000518300">
    <property type="component" value="Unassembled WGS sequence"/>
</dbReference>
<accession>A0A848LXV8</accession>
<keyword evidence="3" id="KW-1185">Reference proteome</keyword>
<dbReference type="AlphaFoldDB" id="A0A848LXV8"/>
<feature type="transmembrane region" description="Helical" evidence="1">
    <location>
        <begin position="37"/>
        <end position="59"/>
    </location>
</feature>
<comment type="caution">
    <text evidence="2">The sequence shown here is derived from an EMBL/GenBank/DDBJ whole genome shotgun (WGS) entry which is preliminary data.</text>
</comment>